<dbReference type="PANTHER" id="PTHR45768:SF18">
    <property type="entry name" value="RING-H2 FINGER PROTEIN ATL47-RELATED"/>
    <property type="match status" value="1"/>
</dbReference>
<evidence type="ECO:0000256" key="13">
    <source>
        <dbReference type="SAM" id="Phobius"/>
    </source>
</evidence>
<evidence type="ECO:0000256" key="6">
    <source>
        <dbReference type="ARBA" id="ARBA00022771"/>
    </source>
</evidence>
<dbReference type="GO" id="GO:0008270">
    <property type="term" value="F:zinc ion binding"/>
    <property type="evidence" value="ECO:0007669"/>
    <property type="project" value="UniProtKB-KW"/>
</dbReference>
<evidence type="ECO:0000313" key="15">
    <source>
        <dbReference type="EMBL" id="KAG0486669.1"/>
    </source>
</evidence>
<evidence type="ECO:0000256" key="11">
    <source>
        <dbReference type="ARBA" id="ARBA00024209"/>
    </source>
</evidence>
<evidence type="ECO:0000256" key="8">
    <source>
        <dbReference type="ARBA" id="ARBA00022833"/>
    </source>
</evidence>
<feature type="transmembrane region" description="Helical" evidence="13">
    <location>
        <begin position="55"/>
        <end position="76"/>
    </location>
</feature>
<dbReference type="PANTHER" id="PTHR45768">
    <property type="entry name" value="E3 UBIQUITIN-PROTEIN LIGASE RNF13-LIKE"/>
    <property type="match status" value="1"/>
</dbReference>
<protein>
    <recommendedName>
        <fullName evidence="14">RING-type domain-containing protein</fullName>
    </recommendedName>
</protein>
<name>A0A835V425_VANPL</name>
<dbReference type="Pfam" id="PF13639">
    <property type="entry name" value="zf-RING_2"/>
    <property type="match status" value="1"/>
</dbReference>
<dbReference type="InterPro" id="IPR001841">
    <property type="entry name" value="Znf_RING"/>
</dbReference>
<comment type="subcellular location">
    <subcellularLocation>
        <location evidence="1">Membrane</location>
        <topology evidence="1">Single-pass membrane protein</topology>
    </subcellularLocation>
</comment>
<comment type="similarity">
    <text evidence="11">Belongs to the RING-type zinc finger family. ATL subfamily.</text>
</comment>
<dbReference type="Proteomes" id="UP000639772">
    <property type="component" value="Unassembled WGS sequence"/>
</dbReference>
<comment type="pathway">
    <text evidence="2">Protein modification; protein ubiquitination.</text>
</comment>
<dbReference type="AlphaFoldDB" id="A0A835V425"/>
<gene>
    <name evidence="15" type="ORF">HPP92_008764</name>
</gene>
<evidence type="ECO:0000256" key="12">
    <source>
        <dbReference type="PROSITE-ProRule" id="PRU00175"/>
    </source>
</evidence>
<dbReference type="OrthoDB" id="8062037at2759"/>
<evidence type="ECO:0000256" key="1">
    <source>
        <dbReference type="ARBA" id="ARBA00004167"/>
    </source>
</evidence>
<keyword evidence="7" id="KW-0833">Ubl conjugation pathway</keyword>
<dbReference type="UniPathway" id="UPA00143"/>
<dbReference type="InterPro" id="IPR013083">
    <property type="entry name" value="Znf_RING/FYVE/PHD"/>
</dbReference>
<dbReference type="GO" id="GO:0016740">
    <property type="term" value="F:transferase activity"/>
    <property type="evidence" value="ECO:0007669"/>
    <property type="project" value="UniProtKB-KW"/>
</dbReference>
<evidence type="ECO:0000256" key="9">
    <source>
        <dbReference type="ARBA" id="ARBA00022989"/>
    </source>
</evidence>
<keyword evidence="8" id="KW-0862">Zinc</keyword>
<reference evidence="15 16" key="1">
    <citation type="journal article" date="2020" name="Nat. Food">
        <title>A phased Vanilla planifolia genome enables genetic improvement of flavour and production.</title>
        <authorList>
            <person name="Hasing T."/>
            <person name="Tang H."/>
            <person name="Brym M."/>
            <person name="Khazi F."/>
            <person name="Huang T."/>
            <person name="Chambers A.H."/>
        </authorList>
    </citation>
    <scope>NUCLEOTIDE SEQUENCE [LARGE SCALE GENOMIC DNA]</scope>
    <source>
        <tissue evidence="15">Leaf</tissue>
    </source>
</reference>
<keyword evidence="4 13" id="KW-0812">Transmembrane</keyword>
<keyword evidence="3" id="KW-0808">Transferase</keyword>
<dbReference type="SUPFAM" id="SSF57850">
    <property type="entry name" value="RING/U-box"/>
    <property type="match status" value="1"/>
</dbReference>
<dbReference type="GO" id="GO:0016020">
    <property type="term" value="C:membrane"/>
    <property type="evidence" value="ECO:0007669"/>
    <property type="project" value="UniProtKB-SubCell"/>
</dbReference>
<accession>A0A835V425</accession>
<evidence type="ECO:0000313" key="16">
    <source>
        <dbReference type="Proteomes" id="UP000639772"/>
    </source>
</evidence>
<dbReference type="SMART" id="SM00184">
    <property type="entry name" value="RING"/>
    <property type="match status" value="1"/>
</dbReference>
<dbReference type="Gene3D" id="3.30.40.10">
    <property type="entry name" value="Zinc/RING finger domain, C3HC4 (zinc finger)"/>
    <property type="match status" value="1"/>
</dbReference>
<evidence type="ECO:0000256" key="10">
    <source>
        <dbReference type="ARBA" id="ARBA00023136"/>
    </source>
</evidence>
<sequence>MDSPAPRPKNNIGDCTPQLCNVHCPHLCSLYFSEASPPPPAPRRHHSTATLWPEIIVITVTASASFFFLACFLVAFKFCGNHRSPASALTPPAAAEAPPSTDLGDSLVQQLPSFTHSHVDGPLGDEFDCAVCLHHFADGDRLRRLPKCRHAFHQICVDTWLKSHSNCPICRAVVCTVNVPMEDQGAAAGEVVTVVDEVEETEGESWV</sequence>
<feature type="domain" description="RING-type" evidence="14">
    <location>
        <begin position="129"/>
        <end position="171"/>
    </location>
</feature>
<evidence type="ECO:0000256" key="7">
    <source>
        <dbReference type="ARBA" id="ARBA00022786"/>
    </source>
</evidence>
<dbReference type="PROSITE" id="PS50089">
    <property type="entry name" value="ZF_RING_2"/>
    <property type="match status" value="1"/>
</dbReference>
<evidence type="ECO:0000256" key="2">
    <source>
        <dbReference type="ARBA" id="ARBA00004906"/>
    </source>
</evidence>
<keyword evidence="10 13" id="KW-0472">Membrane</keyword>
<organism evidence="15 16">
    <name type="scientific">Vanilla planifolia</name>
    <name type="common">Vanilla</name>
    <dbReference type="NCBI Taxonomy" id="51239"/>
    <lineage>
        <taxon>Eukaryota</taxon>
        <taxon>Viridiplantae</taxon>
        <taxon>Streptophyta</taxon>
        <taxon>Embryophyta</taxon>
        <taxon>Tracheophyta</taxon>
        <taxon>Spermatophyta</taxon>
        <taxon>Magnoliopsida</taxon>
        <taxon>Liliopsida</taxon>
        <taxon>Asparagales</taxon>
        <taxon>Orchidaceae</taxon>
        <taxon>Vanilloideae</taxon>
        <taxon>Vanilleae</taxon>
        <taxon>Vanilla</taxon>
    </lineage>
</organism>
<evidence type="ECO:0000256" key="4">
    <source>
        <dbReference type="ARBA" id="ARBA00022692"/>
    </source>
</evidence>
<keyword evidence="6 12" id="KW-0863">Zinc-finger</keyword>
<proteinExistence type="inferred from homology"/>
<dbReference type="GO" id="GO:0016567">
    <property type="term" value="P:protein ubiquitination"/>
    <property type="evidence" value="ECO:0007669"/>
    <property type="project" value="UniProtKB-UniPathway"/>
</dbReference>
<dbReference type="EMBL" id="JADCNM010000004">
    <property type="protein sequence ID" value="KAG0486669.1"/>
    <property type="molecule type" value="Genomic_DNA"/>
</dbReference>
<evidence type="ECO:0000256" key="3">
    <source>
        <dbReference type="ARBA" id="ARBA00022679"/>
    </source>
</evidence>
<keyword evidence="5" id="KW-0479">Metal-binding</keyword>
<evidence type="ECO:0000259" key="14">
    <source>
        <dbReference type="PROSITE" id="PS50089"/>
    </source>
</evidence>
<evidence type="ECO:0000256" key="5">
    <source>
        <dbReference type="ARBA" id="ARBA00022723"/>
    </source>
</evidence>
<comment type="caution">
    <text evidence="15">The sequence shown here is derived from an EMBL/GenBank/DDBJ whole genome shotgun (WGS) entry which is preliminary data.</text>
</comment>
<keyword evidence="9 13" id="KW-1133">Transmembrane helix</keyword>